<dbReference type="InParanoid" id="D3AXU7"/>
<organism evidence="1 2">
    <name type="scientific">Heterostelium pallidum (strain ATCC 26659 / Pp 5 / PN500)</name>
    <name type="common">Cellular slime mold</name>
    <name type="synonym">Polysphondylium pallidum</name>
    <dbReference type="NCBI Taxonomy" id="670386"/>
    <lineage>
        <taxon>Eukaryota</taxon>
        <taxon>Amoebozoa</taxon>
        <taxon>Evosea</taxon>
        <taxon>Eumycetozoa</taxon>
        <taxon>Dictyostelia</taxon>
        <taxon>Acytosteliales</taxon>
        <taxon>Acytosteliaceae</taxon>
        <taxon>Heterostelium</taxon>
    </lineage>
</organism>
<dbReference type="GeneID" id="31356534"/>
<dbReference type="SUPFAM" id="SSF75005">
    <property type="entry name" value="Arabinanase/levansucrase/invertase"/>
    <property type="match status" value="1"/>
</dbReference>
<dbReference type="Proteomes" id="UP000001396">
    <property type="component" value="Unassembled WGS sequence"/>
</dbReference>
<dbReference type="AlphaFoldDB" id="D3AXU7"/>
<evidence type="ECO:0000313" key="1">
    <source>
        <dbReference type="EMBL" id="EFA85774.1"/>
    </source>
</evidence>
<protein>
    <submittedName>
        <fullName evidence="1">Uncharacterized protein</fullName>
    </submittedName>
</protein>
<evidence type="ECO:0000313" key="2">
    <source>
        <dbReference type="Proteomes" id="UP000001396"/>
    </source>
</evidence>
<gene>
    <name evidence="1" type="ORF">PPL_01004</name>
</gene>
<proteinExistence type="predicted"/>
<name>D3AXU7_HETP5</name>
<sequence>MNFLAETLTTGYVGITDSPAYGQLGSTLYGFHHGYGVNHELWYTTSTNGATWTADTQVIGVQMTYSPAVVMFLSSLFVFHRGSPNTPVGSLHYVKATGSTVTGDTYVAVPYEVYQIANSPSATVFNNLLYVAYQGGSIVGHLEGNGQLVLGSSTDGATYNWNYKIVPGVTLTGSPSMATFNGKIYIVFCNTALGNGVYVTSTSDTNTWTTPTLIPNVQVSGDPKLTVTANKLVLVHRHPTNAKLHVVTCNNLGVWSADQVVNTSDMSQDPGVGVFNGKVIAGLTTSTDAYMHTVLEQ</sequence>
<reference evidence="1 2" key="1">
    <citation type="journal article" date="2011" name="Genome Res.">
        <title>Phylogeny-wide analysis of social amoeba genomes highlights ancient origins for complex intercellular communication.</title>
        <authorList>
            <person name="Heidel A.J."/>
            <person name="Lawal H.M."/>
            <person name="Felder M."/>
            <person name="Schilde C."/>
            <person name="Helps N.R."/>
            <person name="Tunggal B."/>
            <person name="Rivero F."/>
            <person name="John U."/>
            <person name="Schleicher M."/>
            <person name="Eichinger L."/>
            <person name="Platzer M."/>
            <person name="Noegel A.A."/>
            <person name="Schaap P."/>
            <person name="Gloeckner G."/>
        </authorList>
    </citation>
    <scope>NUCLEOTIDE SEQUENCE [LARGE SCALE GENOMIC DNA]</scope>
    <source>
        <strain evidence="2">ATCC 26659 / Pp 5 / PN500</strain>
    </source>
</reference>
<dbReference type="Gene3D" id="2.115.10.20">
    <property type="entry name" value="Glycosyl hydrolase domain, family 43"/>
    <property type="match status" value="1"/>
</dbReference>
<dbReference type="EMBL" id="ADBJ01000004">
    <property type="protein sequence ID" value="EFA85774.1"/>
    <property type="molecule type" value="Genomic_DNA"/>
</dbReference>
<keyword evidence="2" id="KW-1185">Reference proteome</keyword>
<comment type="caution">
    <text evidence="1">The sequence shown here is derived from an EMBL/GenBank/DDBJ whole genome shotgun (WGS) entry which is preliminary data.</text>
</comment>
<dbReference type="RefSeq" id="XP_020437880.1">
    <property type="nucleotide sequence ID" value="XM_020572022.1"/>
</dbReference>
<accession>D3AXU7</accession>
<dbReference type="InterPro" id="IPR023296">
    <property type="entry name" value="Glyco_hydro_beta-prop_sf"/>
</dbReference>